<dbReference type="PROSITE" id="PS51464">
    <property type="entry name" value="SIS"/>
    <property type="match status" value="1"/>
</dbReference>
<reference evidence="6" key="1">
    <citation type="submission" date="2020-11" db="EMBL/GenBank/DDBJ databases">
        <title>Nocardioides sp. nov., isolated from Soil of Cynanchum wilfordii Hemsley rhizosphere.</title>
        <authorList>
            <person name="Lee J.-S."/>
            <person name="Suh M.K."/>
            <person name="Kim J.-S."/>
        </authorList>
    </citation>
    <scope>NUCLEOTIDE SEQUENCE</scope>
    <source>
        <strain evidence="6">KCTC 19275</strain>
    </source>
</reference>
<organism evidence="6 7">
    <name type="scientific">Nocardioides islandensis</name>
    <dbReference type="NCBI Taxonomy" id="433663"/>
    <lineage>
        <taxon>Bacteria</taxon>
        <taxon>Bacillati</taxon>
        <taxon>Actinomycetota</taxon>
        <taxon>Actinomycetes</taxon>
        <taxon>Propionibacteriales</taxon>
        <taxon>Nocardioidaceae</taxon>
        <taxon>Nocardioides</taxon>
    </lineage>
</organism>
<dbReference type="InterPro" id="IPR001347">
    <property type="entry name" value="SIS_dom"/>
</dbReference>
<accession>A0A930YL43</accession>
<protein>
    <submittedName>
        <fullName evidence="6">MurR/RpiR family transcriptional regulator</fullName>
    </submittedName>
</protein>
<dbReference type="GO" id="GO:1901135">
    <property type="term" value="P:carbohydrate derivative metabolic process"/>
    <property type="evidence" value="ECO:0007669"/>
    <property type="project" value="InterPro"/>
</dbReference>
<dbReference type="PROSITE" id="PS51071">
    <property type="entry name" value="HTH_RPIR"/>
    <property type="match status" value="1"/>
</dbReference>
<dbReference type="SUPFAM" id="SSF53697">
    <property type="entry name" value="SIS domain"/>
    <property type="match status" value="1"/>
</dbReference>
<dbReference type="RefSeq" id="WP_194707442.1">
    <property type="nucleotide sequence ID" value="NZ_JADKPN010000008.1"/>
</dbReference>
<evidence type="ECO:0000256" key="2">
    <source>
        <dbReference type="ARBA" id="ARBA00023125"/>
    </source>
</evidence>
<dbReference type="PANTHER" id="PTHR30514:SF1">
    <property type="entry name" value="HTH-TYPE TRANSCRIPTIONAL REGULATOR HEXR-RELATED"/>
    <property type="match status" value="1"/>
</dbReference>
<feature type="domain" description="HTH rpiR-type" evidence="4">
    <location>
        <begin position="15"/>
        <end position="91"/>
    </location>
</feature>
<keyword evidence="1" id="KW-0805">Transcription regulation</keyword>
<dbReference type="Gene3D" id="3.40.50.10490">
    <property type="entry name" value="Glucose-6-phosphate isomerase like protein, domain 1"/>
    <property type="match status" value="1"/>
</dbReference>
<dbReference type="InterPro" id="IPR035472">
    <property type="entry name" value="RpiR-like_SIS"/>
</dbReference>
<keyword evidence="2" id="KW-0238">DNA-binding</keyword>
<dbReference type="InterPro" id="IPR046348">
    <property type="entry name" value="SIS_dom_sf"/>
</dbReference>
<dbReference type="CDD" id="cd05013">
    <property type="entry name" value="SIS_RpiR"/>
    <property type="match status" value="1"/>
</dbReference>
<name>A0A930YL43_9ACTN</name>
<sequence>MTSAPETAARVSDPADLTDLIRTVTPRLTGALREVAETVLEDPAEAARLSAVALAARAGVSQASVTRFAQSLGLASHAELRLALAEQKGRSTASGAVVDVGVHIRPDHSVQQVVEVVANSDVRAITQTVNQLDYEALDLASRAMAVAGRVDVYGIGSSASVAYELETRLFRIGVRVRAWTEVHEALTSASLLTADDVAIAISHSGATREVVEPLRLAADRGAVTVGLTGDPRSAVAAASRHFLRTAALETSYRNGSLAARHSQMMIADSLYIRVVQLTPDRSAASMALTEHISPSHSVTARRSRPR</sequence>
<evidence type="ECO:0000313" key="6">
    <source>
        <dbReference type="EMBL" id="MBF4764265.1"/>
    </source>
</evidence>
<gene>
    <name evidence="6" type="ORF">ISU07_14115</name>
</gene>
<dbReference type="Gene3D" id="1.10.10.10">
    <property type="entry name" value="Winged helix-like DNA-binding domain superfamily/Winged helix DNA-binding domain"/>
    <property type="match status" value="1"/>
</dbReference>
<keyword evidence="3" id="KW-0804">Transcription</keyword>
<dbReference type="GO" id="GO:0097367">
    <property type="term" value="F:carbohydrate derivative binding"/>
    <property type="evidence" value="ECO:0007669"/>
    <property type="project" value="InterPro"/>
</dbReference>
<dbReference type="InterPro" id="IPR000281">
    <property type="entry name" value="HTH_RpiR"/>
</dbReference>
<dbReference type="GO" id="GO:0003700">
    <property type="term" value="F:DNA-binding transcription factor activity"/>
    <property type="evidence" value="ECO:0007669"/>
    <property type="project" value="InterPro"/>
</dbReference>
<dbReference type="InterPro" id="IPR036388">
    <property type="entry name" value="WH-like_DNA-bd_sf"/>
</dbReference>
<evidence type="ECO:0000256" key="3">
    <source>
        <dbReference type="ARBA" id="ARBA00023163"/>
    </source>
</evidence>
<dbReference type="EMBL" id="JADKPN010000008">
    <property type="protein sequence ID" value="MBF4764265.1"/>
    <property type="molecule type" value="Genomic_DNA"/>
</dbReference>
<dbReference type="PANTHER" id="PTHR30514">
    <property type="entry name" value="GLUCOKINASE"/>
    <property type="match status" value="1"/>
</dbReference>
<evidence type="ECO:0000313" key="7">
    <source>
        <dbReference type="Proteomes" id="UP000640489"/>
    </source>
</evidence>
<dbReference type="InterPro" id="IPR009057">
    <property type="entry name" value="Homeodomain-like_sf"/>
</dbReference>
<dbReference type="Pfam" id="PF01380">
    <property type="entry name" value="SIS"/>
    <property type="match status" value="1"/>
</dbReference>
<dbReference type="GO" id="GO:0003677">
    <property type="term" value="F:DNA binding"/>
    <property type="evidence" value="ECO:0007669"/>
    <property type="project" value="UniProtKB-KW"/>
</dbReference>
<evidence type="ECO:0000256" key="1">
    <source>
        <dbReference type="ARBA" id="ARBA00023015"/>
    </source>
</evidence>
<comment type="caution">
    <text evidence="6">The sequence shown here is derived from an EMBL/GenBank/DDBJ whole genome shotgun (WGS) entry which is preliminary data.</text>
</comment>
<evidence type="ECO:0000259" key="5">
    <source>
        <dbReference type="PROSITE" id="PS51464"/>
    </source>
</evidence>
<dbReference type="InterPro" id="IPR047640">
    <property type="entry name" value="RpiR-like"/>
</dbReference>
<dbReference type="Pfam" id="PF01418">
    <property type="entry name" value="HTH_6"/>
    <property type="match status" value="1"/>
</dbReference>
<dbReference type="AlphaFoldDB" id="A0A930YL43"/>
<dbReference type="SUPFAM" id="SSF46689">
    <property type="entry name" value="Homeodomain-like"/>
    <property type="match status" value="1"/>
</dbReference>
<proteinExistence type="predicted"/>
<evidence type="ECO:0000259" key="4">
    <source>
        <dbReference type="PROSITE" id="PS51071"/>
    </source>
</evidence>
<keyword evidence="7" id="KW-1185">Reference proteome</keyword>
<dbReference type="Proteomes" id="UP000640489">
    <property type="component" value="Unassembled WGS sequence"/>
</dbReference>
<feature type="domain" description="SIS" evidence="5">
    <location>
        <begin position="140"/>
        <end position="280"/>
    </location>
</feature>